<dbReference type="Pfam" id="PF14289">
    <property type="entry name" value="DUF4369"/>
    <property type="match status" value="1"/>
</dbReference>
<evidence type="ECO:0000313" key="3">
    <source>
        <dbReference type="EMBL" id="KGI22240.1"/>
    </source>
</evidence>
<dbReference type="OrthoDB" id="637389at2"/>
<dbReference type="Pfam" id="PF13905">
    <property type="entry name" value="Thioredoxin_8"/>
    <property type="match status" value="1"/>
</dbReference>
<accession>A0A098YR97</accession>
<name>A0A098YR97_9BACT</name>
<dbReference type="InterPro" id="IPR036249">
    <property type="entry name" value="Thioredoxin-like_sf"/>
</dbReference>
<evidence type="ECO:0000259" key="1">
    <source>
        <dbReference type="Pfam" id="PF13905"/>
    </source>
</evidence>
<dbReference type="SUPFAM" id="SSF52833">
    <property type="entry name" value="Thioredoxin-like"/>
    <property type="match status" value="1"/>
</dbReference>
<reference evidence="3 4" key="1">
    <citation type="submission" date="2014-07" db="EMBL/GenBank/DDBJ databases">
        <authorList>
            <person name="McCorrison J."/>
            <person name="Sanka R."/>
            <person name="Torralba M."/>
            <person name="Gillis M."/>
            <person name="Haft D.H."/>
            <person name="Methe B."/>
            <person name="Sutton G."/>
            <person name="Nelson K.E."/>
        </authorList>
    </citation>
    <scope>NUCLEOTIDE SEQUENCE [LARGE SCALE GENOMIC DNA]</scope>
    <source>
        <strain evidence="3 4">S9-PR14</strain>
    </source>
</reference>
<protein>
    <submittedName>
        <fullName evidence="3">AhpC/TSA family antioxidant</fullName>
    </submittedName>
</protein>
<feature type="domain" description="Thioredoxin-like fold" evidence="1">
    <location>
        <begin position="224"/>
        <end position="310"/>
    </location>
</feature>
<gene>
    <name evidence="3" type="ORF">HMPREF9304_05550</name>
</gene>
<comment type="caution">
    <text evidence="3">The sequence shown here is derived from an EMBL/GenBank/DDBJ whole genome shotgun (WGS) entry which is preliminary data.</text>
</comment>
<dbReference type="Proteomes" id="UP000029723">
    <property type="component" value="Unassembled WGS sequence"/>
</dbReference>
<feature type="domain" description="DUF4369" evidence="2">
    <location>
        <begin position="24"/>
        <end position="114"/>
    </location>
</feature>
<dbReference type="AlphaFoldDB" id="A0A098YR97"/>
<dbReference type="InterPro" id="IPR025380">
    <property type="entry name" value="DUF4369"/>
</dbReference>
<dbReference type="InterPro" id="IPR012336">
    <property type="entry name" value="Thioredoxin-like_fold"/>
</dbReference>
<evidence type="ECO:0000313" key="4">
    <source>
        <dbReference type="Proteomes" id="UP000029723"/>
    </source>
</evidence>
<dbReference type="PANTHER" id="PTHR42852:SF13">
    <property type="entry name" value="PROTEIN DIPZ"/>
    <property type="match status" value="1"/>
</dbReference>
<evidence type="ECO:0000259" key="2">
    <source>
        <dbReference type="Pfam" id="PF14289"/>
    </source>
</evidence>
<dbReference type="PANTHER" id="PTHR42852">
    <property type="entry name" value="THIOL:DISULFIDE INTERCHANGE PROTEIN DSBE"/>
    <property type="match status" value="1"/>
</dbReference>
<dbReference type="Gene3D" id="3.40.30.10">
    <property type="entry name" value="Glutaredoxin"/>
    <property type="match status" value="1"/>
</dbReference>
<dbReference type="CDD" id="cd02966">
    <property type="entry name" value="TlpA_like_family"/>
    <property type="match status" value="1"/>
</dbReference>
<organism evidence="3 4">
    <name type="scientific">Hoylesella timonensis S9-PR14</name>
    <dbReference type="NCBI Taxonomy" id="1401062"/>
    <lineage>
        <taxon>Bacteria</taxon>
        <taxon>Pseudomonadati</taxon>
        <taxon>Bacteroidota</taxon>
        <taxon>Bacteroidia</taxon>
        <taxon>Bacteroidales</taxon>
        <taxon>Prevotellaceae</taxon>
        <taxon>Hoylesella</taxon>
    </lineage>
</organism>
<dbReference type="RefSeq" id="WP_036927104.1">
    <property type="nucleotide sequence ID" value="NZ_JRPQ01000078.1"/>
</dbReference>
<dbReference type="EMBL" id="JRPQ01000078">
    <property type="protein sequence ID" value="KGI22240.1"/>
    <property type="molecule type" value="Genomic_DNA"/>
</dbReference>
<sequence>MKHIAYLILLTLVCVSCGTDSHHFKLDGQLLHMNQGEFYVYSPDGIIDGLDTIKVQGGRFTYEIPCEKEGILLIVFPNFSEQPVFAQPGKSVDVKGDASRLKELQVDGTKENETMSKFRKKISNASPPEILKYVEEYVHDNPQLIGAQYLVMKYFLKTPKPDYAKAKQLVDVMVKHQTNNVSLIKLQKQLSAGHIVQGGTLPSFTTIDLKGNTITSSALSQSPLVVIHIWASWNYPSLDMLRQIHDLQKKNGAKLKVVGISLDASKKDCRDILQRDSIQWSNVCDEQMFESKLAHQLGLSSIPDNILLKNGRVVARGLDTEALVSKIKTLL</sequence>
<proteinExistence type="predicted"/>
<dbReference type="InterPro" id="IPR050553">
    <property type="entry name" value="Thioredoxin_ResA/DsbE_sf"/>
</dbReference>